<protein>
    <submittedName>
        <fullName evidence="3">Uncharacterized protein</fullName>
    </submittedName>
</protein>
<comment type="caution">
    <text evidence="3">The sequence shown here is derived from an EMBL/GenBank/DDBJ whole genome shotgun (WGS) entry which is preliminary data.</text>
</comment>
<evidence type="ECO:0000313" key="4">
    <source>
        <dbReference type="Proteomes" id="UP001634394"/>
    </source>
</evidence>
<feature type="compositionally biased region" description="Basic and acidic residues" evidence="1">
    <location>
        <begin position="103"/>
        <end position="115"/>
    </location>
</feature>
<dbReference type="EMBL" id="JBJQND010000008">
    <property type="protein sequence ID" value="KAL3869978.1"/>
    <property type="molecule type" value="Genomic_DNA"/>
</dbReference>
<dbReference type="PANTHER" id="PTHR14796:SF3">
    <property type="entry name" value="NEURENSIN 1-LIKE-RELATED"/>
    <property type="match status" value="1"/>
</dbReference>
<keyword evidence="2" id="KW-1133">Transmembrane helix</keyword>
<proteinExistence type="predicted"/>
<evidence type="ECO:0000313" key="3">
    <source>
        <dbReference type="EMBL" id="KAL3869978.1"/>
    </source>
</evidence>
<dbReference type="PANTHER" id="PTHR14796">
    <property type="entry name" value="NEURENSIN 1-RELATED"/>
    <property type="match status" value="1"/>
</dbReference>
<gene>
    <name evidence="3" type="ORF">ACJMK2_042598</name>
</gene>
<evidence type="ECO:0000256" key="2">
    <source>
        <dbReference type="SAM" id="Phobius"/>
    </source>
</evidence>
<keyword evidence="2" id="KW-0472">Membrane</keyword>
<reference evidence="3 4" key="1">
    <citation type="submission" date="2024-11" db="EMBL/GenBank/DDBJ databases">
        <title>Chromosome-level genome assembly of the freshwater bivalve Anodonta woodiana.</title>
        <authorList>
            <person name="Chen X."/>
        </authorList>
    </citation>
    <scope>NUCLEOTIDE SEQUENCE [LARGE SCALE GENOMIC DNA]</scope>
    <source>
        <strain evidence="3">MN2024</strain>
        <tissue evidence="3">Gills</tissue>
    </source>
</reference>
<keyword evidence="4" id="KW-1185">Reference proteome</keyword>
<sequence>MSRFSTDSLVQIETKEIDKGIAYLRMRDSELIYKKRRTGNTVWGKHSSAHTWNYVRKRSYKLNRNALTYGYDRNSFGDLVGEVKNMMSLERAVLVKSEEVDEGDGHSVELHEEGQSKSGDSSSTKSPGHKAKKKCPYFGVKSYLHDFYSGSLYKDPTIYEEEEDLRLLLRPRLRRRRCSPIWWKVFMWIGVNLLLFGIIGILVGYLVPQKSIFFKVDSDNNHGYIDRAAMAFNTTLDVCKLIGLILFCVGGMTLAMALLFPSFLNSYCDEDVADDTFKVRLGEEEKPPLSPVEMTIPATSKVKGVQPTRTTPESIATGEGVVEYKD</sequence>
<keyword evidence="2" id="KW-0812">Transmembrane</keyword>
<evidence type="ECO:0000256" key="1">
    <source>
        <dbReference type="SAM" id="MobiDB-lite"/>
    </source>
</evidence>
<feature type="region of interest" description="Disordered" evidence="1">
    <location>
        <begin position="97"/>
        <end position="132"/>
    </location>
</feature>
<dbReference type="AlphaFoldDB" id="A0ABD3WAZ9"/>
<feature type="compositionally biased region" description="Low complexity" evidence="1">
    <location>
        <begin position="116"/>
        <end position="126"/>
    </location>
</feature>
<organism evidence="3 4">
    <name type="scientific">Sinanodonta woodiana</name>
    <name type="common">Chinese pond mussel</name>
    <name type="synonym">Anodonta woodiana</name>
    <dbReference type="NCBI Taxonomy" id="1069815"/>
    <lineage>
        <taxon>Eukaryota</taxon>
        <taxon>Metazoa</taxon>
        <taxon>Spiralia</taxon>
        <taxon>Lophotrochozoa</taxon>
        <taxon>Mollusca</taxon>
        <taxon>Bivalvia</taxon>
        <taxon>Autobranchia</taxon>
        <taxon>Heteroconchia</taxon>
        <taxon>Palaeoheterodonta</taxon>
        <taxon>Unionida</taxon>
        <taxon>Unionoidea</taxon>
        <taxon>Unionidae</taxon>
        <taxon>Unioninae</taxon>
        <taxon>Sinanodonta</taxon>
    </lineage>
</organism>
<dbReference type="Proteomes" id="UP001634394">
    <property type="component" value="Unassembled WGS sequence"/>
</dbReference>
<feature type="transmembrane region" description="Helical" evidence="2">
    <location>
        <begin position="181"/>
        <end position="207"/>
    </location>
</feature>
<accession>A0ABD3WAZ9</accession>
<dbReference type="InterPro" id="IPR024883">
    <property type="entry name" value="Neurensin"/>
</dbReference>
<name>A0ABD3WAZ9_SINWO</name>
<dbReference type="Pfam" id="PF14927">
    <property type="entry name" value="Neurensin"/>
    <property type="match status" value="1"/>
</dbReference>
<feature type="region of interest" description="Disordered" evidence="1">
    <location>
        <begin position="300"/>
        <end position="326"/>
    </location>
</feature>
<feature type="transmembrane region" description="Helical" evidence="2">
    <location>
        <begin position="241"/>
        <end position="260"/>
    </location>
</feature>